<dbReference type="Pfam" id="PF08447">
    <property type="entry name" value="PAS_3"/>
    <property type="match status" value="1"/>
</dbReference>
<keyword evidence="9" id="KW-1185">Reference proteome</keyword>
<dbReference type="GO" id="GO:0005886">
    <property type="term" value="C:plasma membrane"/>
    <property type="evidence" value="ECO:0007669"/>
    <property type="project" value="TreeGrafter"/>
</dbReference>
<dbReference type="SUPFAM" id="SSF47384">
    <property type="entry name" value="Homodimeric domain of signal transducing histidine kinase"/>
    <property type="match status" value="1"/>
</dbReference>
<dbReference type="InterPro" id="IPR013655">
    <property type="entry name" value="PAS_fold_3"/>
</dbReference>
<feature type="domain" description="PAS" evidence="7">
    <location>
        <begin position="21"/>
        <end position="92"/>
    </location>
</feature>
<dbReference type="PROSITE" id="PS50112">
    <property type="entry name" value="PAS"/>
    <property type="match status" value="1"/>
</dbReference>
<comment type="catalytic activity">
    <reaction evidence="1">
        <text>ATP + protein L-histidine = ADP + protein N-phospho-L-histidine.</text>
        <dbReference type="EC" id="2.7.13.3"/>
    </reaction>
</comment>
<dbReference type="AlphaFoldDB" id="A0A1Y1CDJ1"/>
<dbReference type="PANTHER" id="PTHR43047:SF72">
    <property type="entry name" value="OSMOSENSING HISTIDINE PROTEIN KINASE SLN1"/>
    <property type="match status" value="1"/>
</dbReference>
<dbReference type="PANTHER" id="PTHR43047">
    <property type="entry name" value="TWO-COMPONENT HISTIDINE PROTEIN KINASE"/>
    <property type="match status" value="1"/>
</dbReference>
<dbReference type="GO" id="GO:0000155">
    <property type="term" value="F:phosphorelay sensor kinase activity"/>
    <property type="evidence" value="ECO:0007669"/>
    <property type="project" value="InterPro"/>
</dbReference>
<protein>
    <recommendedName>
        <fullName evidence="2">histidine kinase</fullName>
        <ecNumber evidence="2">2.7.13.3</ecNumber>
    </recommendedName>
</protein>
<dbReference type="SMART" id="SM00388">
    <property type="entry name" value="HisKA"/>
    <property type="match status" value="1"/>
</dbReference>
<dbReference type="CDD" id="cd00075">
    <property type="entry name" value="HATPase"/>
    <property type="match status" value="1"/>
</dbReference>
<name>A0A1Y1CDJ1_9BACT</name>
<dbReference type="InterPro" id="IPR036890">
    <property type="entry name" value="HATPase_C_sf"/>
</dbReference>
<dbReference type="InterPro" id="IPR003661">
    <property type="entry name" value="HisK_dim/P_dom"/>
</dbReference>
<evidence type="ECO:0000313" key="8">
    <source>
        <dbReference type="EMBL" id="BAX78407.1"/>
    </source>
</evidence>
<dbReference type="Pfam" id="PF00512">
    <property type="entry name" value="HisKA"/>
    <property type="match status" value="1"/>
</dbReference>
<dbReference type="Gene3D" id="3.30.565.10">
    <property type="entry name" value="Histidine kinase-like ATPase, C-terminal domain"/>
    <property type="match status" value="1"/>
</dbReference>
<dbReference type="PROSITE" id="PS50109">
    <property type="entry name" value="HIS_KIN"/>
    <property type="match status" value="1"/>
</dbReference>
<dbReference type="PRINTS" id="PR00344">
    <property type="entry name" value="BCTRLSENSOR"/>
</dbReference>
<dbReference type="CDD" id="cd00130">
    <property type="entry name" value="PAS"/>
    <property type="match status" value="1"/>
</dbReference>
<dbReference type="KEGG" id="mbas:ALGA_0012"/>
<evidence type="ECO:0000256" key="1">
    <source>
        <dbReference type="ARBA" id="ARBA00000085"/>
    </source>
</evidence>
<dbReference type="EC" id="2.7.13.3" evidence="2"/>
<sequence>MSMKPSYEELEQQIKEFKKSDKEKLNQLVKNSFDMIVLLDSNGFQHYVSESCERILGFKPEELINIPIIETMIHPDDQEKTSAGLTEIIKNSANGGSQYRHRHKNGSWVYLEAFGTNQINNPLIKSVVLNVRDITERKKSEEELLESRARLREANLTKDRFFSIIGHDLKSPFNSIVGFSEILLEQINEKDYAGIEEYATIIHDSSERAMNLLTNLLEWSRTQTGKIEFNPEYHELVTEINDVVELLNASAQQKSIFISKNLPHDMPVEADKAMVKTILRNLISNAIKFTNRGGEITISLEQKPKELIVSVTDNGVGIKKENIDYLFRIDHRYSTLGTNKETGTGLGLLLCKEFVEKHGGKIWAKSNGISGSIFSFSLPLS</sequence>
<dbReference type="NCBIfam" id="TIGR00229">
    <property type="entry name" value="sensory_box"/>
    <property type="match status" value="1"/>
</dbReference>
<dbReference type="InterPro" id="IPR000014">
    <property type="entry name" value="PAS"/>
</dbReference>
<dbReference type="FunFam" id="3.30.565.10:FF:000006">
    <property type="entry name" value="Sensor histidine kinase WalK"/>
    <property type="match status" value="1"/>
</dbReference>
<proteinExistence type="predicted"/>
<dbReference type="GO" id="GO:0009927">
    <property type="term" value="F:histidine phosphotransfer kinase activity"/>
    <property type="evidence" value="ECO:0007669"/>
    <property type="project" value="TreeGrafter"/>
</dbReference>
<accession>A0A1Y1CDJ1</accession>
<gene>
    <name evidence="8" type="ORF">ALGA_0012</name>
</gene>
<dbReference type="Gene3D" id="1.10.287.130">
    <property type="match status" value="1"/>
</dbReference>
<dbReference type="Pfam" id="PF02518">
    <property type="entry name" value="HATPase_c"/>
    <property type="match status" value="1"/>
</dbReference>
<keyword evidence="4" id="KW-0808">Transferase</keyword>
<dbReference type="EMBL" id="AP018042">
    <property type="protein sequence ID" value="BAX78407.1"/>
    <property type="molecule type" value="Genomic_DNA"/>
</dbReference>
<evidence type="ECO:0000256" key="2">
    <source>
        <dbReference type="ARBA" id="ARBA00012438"/>
    </source>
</evidence>
<dbReference type="CDD" id="cd00082">
    <property type="entry name" value="HisKA"/>
    <property type="match status" value="1"/>
</dbReference>
<dbReference type="SUPFAM" id="SSF55874">
    <property type="entry name" value="ATPase domain of HSP90 chaperone/DNA topoisomerase II/histidine kinase"/>
    <property type="match status" value="1"/>
</dbReference>
<keyword evidence="5 8" id="KW-0418">Kinase</keyword>
<dbReference type="InterPro" id="IPR005467">
    <property type="entry name" value="His_kinase_dom"/>
</dbReference>
<evidence type="ECO:0000313" key="9">
    <source>
        <dbReference type="Proteomes" id="UP000218267"/>
    </source>
</evidence>
<dbReference type="InterPro" id="IPR036097">
    <property type="entry name" value="HisK_dim/P_sf"/>
</dbReference>
<evidence type="ECO:0000256" key="5">
    <source>
        <dbReference type="ARBA" id="ARBA00022777"/>
    </source>
</evidence>
<reference evidence="8 9" key="1">
    <citation type="journal article" date="2018" name="Mar. Genomics">
        <title>Complete genome sequence of Marinifilaceae bacterium strain SPP2, isolated from the Antarctic marine sediment.</title>
        <authorList>
            <person name="Watanabe M."/>
            <person name="Kojima H."/>
            <person name="Fukui M."/>
        </authorList>
    </citation>
    <scope>NUCLEOTIDE SEQUENCE [LARGE SCALE GENOMIC DNA]</scope>
    <source>
        <strain evidence="8 9">SPP2</strain>
    </source>
</reference>
<dbReference type="InterPro" id="IPR003594">
    <property type="entry name" value="HATPase_dom"/>
</dbReference>
<organism evidence="8 9">
    <name type="scientific">Labilibaculum antarcticum</name>
    <dbReference type="NCBI Taxonomy" id="1717717"/>
    <lineage>
        <taxon>Bacteria</taxon>
        <taxon>Pseudomonadati</taxon>
        <taxon>Bacteroidota</taxon>
        <taxon>Bacteroidia</taxon>
        <taxon>Marinilabiliales</taxon>
        <taxon>Marinifilaceae</taxon>
        <taxon>Labilibaculum</taxon>
    </lineage>
</organism>
<keyword evidence="3" id="KW-0597">Phosphoprotein</keyword>
<evidence type="ECO:0000256" key="3">
    <source>
        <dbReference type="ARBA" id="ARBA00022553"/>
    </source>
</evidence>
<evidence type="ECO:0000259" key="7">
    <source>
        <dbReference type="PROSITE" id="PS50112"/>
    </source>
</evidence>
<dbReference type="SUPFAM" id="SSF55785">
    <property type="entry name" value="PYP-like sensor domain (PAS domain)"/>
    <property type="match status" value="1"/>
</dbReference>
<dbReference type="Proteomes" id="UP000218267">
    <property type="component" value="Chromosome"/>
</dbReference>
<reference evidence="9" key="2">
    <citation type="journal article" date="2020" name="Antonie Van Leeuwenhoek">
        <title>Labilibaculum antarcticum sp. nov., a novel facultative anaerobic, psychrotorelant bacterium isolated from marine sediment of Antarctica.</title>
        <authorList>
            <person name="Watanabe M."/>
            <person name="Kojima H."/>
            <person name="Fukui M."/>
        </authorList>
    </citation>
    <scope>NUCLEOTIDE SEQUENCE [LARGE SCALE GENOMIC DNA]</scope>
    <source>
        <strain evidence="9">SPP2</strain>
    </source>
</reference>
<dbReference type="Gene3D" id="3.30.450.20">
    <property type="entry name" value="PAS domain"/>
    <property type="match status" value="1"/>
</dbReference>
<dbReference type="InterPro" id="IPR004358">
    <property type="entry name" value="Sig_transdc_His_kin-like_C"/>
</dbReference>
<dbReference type="InterPro" id="IPR035965">
    <property type="entry name" value="PAS-like_dom_sf"/>
</dbReference>
<dbReference type="SMART" id="SM00091">
    <property type="entry name" value="PAS"/>
    <property type="match status" value="1"/>
</dbReference>
<feature type="domain" description="Histidine kinase" evidence="6">
    <location>
        <begin position="164"/>
        <end position="381"/>
    </location>
</feature>
<dbReference type="SMART" id="SM00387">
    <property type="entry name" value="HATPase_c"/>
    <property type="match status" value="1"/>
</dbReference>
<evidence type="ECO:0000259" key="6">
    <source>
        <dbReference type="PROSITE" id="PS50109"/>
    </source>
</evidence>
<evidence type="ECO:0000256" key="4">
    <source>
        <dbReference type="ARBA" id="ARBA00022679"/>
    </source>
</evidence>